<dbReference type="EMBL" id="KV748292">
    <property type="protein sequence ID" value="OCK86659.1"/>
    <property type="molecule type" value="Genomic_DNA"/>
</dbReference>
<accession>A0ACC8EK92</accession>
<evidence type="ECO:0000313" key="2">
    <source>
        <dbReference type="Proteomes" id="UP000250078"/>
    </source>
</evidence>
<dbReference type="Proteomes" id="UP000250078">
    <property type="component" value="Unassembled WGS sequence"/>
</dbReference>
<organism evidence="1 2">
    <name type="scientific">Cenococcum geophilum 1.58</name>
    <dbReference type="NCBI Taxonomy" id="794803"/>
    <lineage>
        <taxon>Eukaryota</taxon>
        <taxon>Fungi</taxon>
        <taxon>Dikarya</taxon>
        <taxon>Ascomycota</taxon>
        <taxon>Pezizomycotina</taxon>
        <taxon>Dothideomycetes</taxon>
        <taxon>Pleosporomycetidae</taxon>
        <taxon>Gloniales</taxon>
        <taxon>Gloniaceae</taxon>
        <taxon>Cenococcum</taxon>
    </lineage>
</organism>
<reference evidence="1 2" key="1">
    <citation type="journal article" date="2016" name="Nat. Commun.">
        <title>Ectomycorrhizal ecology is imprinted in the genome of the dominant symbiotic fungus Cenococcum geophilum.</title>
        <authorList>
            <consortium name="DOE Joint Genome Institute"/>
            <person name="Peter M."/>
            <person name="Kohler A."/>
            <person name="Ohm R.A."/>
            <person name="Kuo A."/>
            <person name="Krutzmann J."/>
            <person name="Morin E."/>
            <person name="Arend M."/>
            <person name="Barry K.W."/>
            <person name="Binder M."/>
            <person name="Choi C."/>
            <person name="Clum A."/>
            <person name="Copeland A."/>
            <person name="Grisel N."/>
            <person name="Haridas S."/>
            <person name="Kipfer T."/>
            <person name="LaButti K."/>
            <person name="Lindquist E."/>
            <person name="Lipzen A."/>
            <person name="Maire R."/>
            <person name="Meier B."/>
            <person name="Mihaltcheva S."/>
            <person name="Molinier V."/>
            <person name="Murat C."/>
            <person name="Poggeler S."/>
            <person name="Quandt C.A."/>
            <person name="Sperisen C."/>
            <person name="Tritt A."/>
            <person name="Tisserant E."/>
            <person name="Crous P.W."/>
            <person name="Henrissat B."/>
            <person name="Nehls U."/>
            <person name="Egli S."/>
            <person name="Spatafora J.W."/>
            <person name="Grigoriev I.V."/>
            <person name="Martin F.M."/>
        </authorList>
    </citation>
    <scope>NUCLEOTIDE SEQUENCE [LARGE SCALE GENOMIC DNA]</scope>
    <source>
        <strain evidence="1 2">1.58</strain>
    </source>
</reference>
<gene>
    <name evidence="1" type="ORF">K441DRAFT_672023</name>
</gene>
<name>A0ACC8EK92_9PEZI</name>
<sequence>MAYILGSPRQFLSWRNTLRLSKVAIALILWFNVLNCFFAGPKCRTVSEAGWTFNKSSCLSARYTVLVSKKNLRVMR</sequence>
<evidence type="ECO:0000313" key="1">
    <source>
        <dbReference type="EMBL" id="OCK86659.1"/>
    </source>
</evidence>
<protein>
    <submittedName>
        <fullName evidence="1">Uncharacterized protein</fullName>
    </submittedName>
</protein>
<proteinExistence type="predicted"/>
<keyword evidence="2" id="KW-1185">Reference proteome</keyword>